<dbReference type="RefSeq" id="WP_311692712.1">
    <property type="nucleotide sequence ID" value="NZ_JAVRHL010000003.1"/>
</dbReference>
<dbReference type="PANTHER" id="PTHR33376">
    <property type="match status" value="1"/>
</dbReference>
<dbReference type="NCBIfam" id="NF037995">
    <property type="entry name" value="TRAP_S1"/>
    <property type="match status" value="1"/>
</dbReference>
<dbReference type="EMBL" id="JAVRHL010000003">
    <property type="protein sequence ID" value="MDT0683817.1"/>
    <property type="molecule type" value="Genomic_DNA"/>
</dbReference>
<protein>
    <submittedName>
        <fullName evidence="5">TRAP transporter substrate-binding protein</fullName>
    </submittedName>
</protein>
<feature type="chain" id="PRO_5045725139" evidence="4">
    <location>
        <begin position="27"/>
        <end position="331"/>
    </location>
</feature>
<comment type="caution">
    <text evidence="5">The sequence shown here is derived from an EMBL/GenBank/DDBJ whole genome shotgun (WGS) entry which is preliminary data.</text>
</comment>
<dbReference type="PANTHER" id="PTHR33376:SF15">
    <property type="entry name" value="BLL6794 PROTEIN"/>
    <property type="match status" value="1"/>
</dbReference>
<dbReference type="CDD" id="cd13665">
    <property type="entry name" value="PBP2_TRAP_Dctp3_4"/>
    <property type="match status" value="1"/>
</dbReference>
<gene>
    <name evidence="5" type="ORF">RM543_14085</name>
</gene>
<dbReference type="InterPro" id="IPR018389">
    <property type="entry name" value="DctP_fam"/>
</dbReference>
<dbReference type="Gene3D" id="3.40.190.170">
    <property type="entry name" value="Bacterial extracellular solute-binding protein, family 7"/>
    <property type="match status" value="1"/>
</dbReference>
<evidence type="ECO:0000313" key="5">
    <source>
        <dbReference type="EMBL" id="MDT0683817.1"/>
    </source>
</evidence>
<keyword evidence="6" id="KW-1185">Reference proteome</keyword>
<evidence type="ECO:0000256" key="1">
    <source>
        <dbReference type="ARBA" id="ARBA00004418"/>
    </source>
</evidence>
<dbReference type="InterPro" id="IPR038404">
    <property type="entry name" value="TRAP_DctP_sf"/>
</dbReference>
<reference evidence="5 6" key="1">
    <citation type="submission" date="2023-09" db="EMBL/GenBank/DDBJ databases">
        <authorList>
            <person name="Rey-Velasco X."/>
        </authorList>
    </citation>
    <scope>NUCLEOTIDE SEQUENCE [LARGE SCALE GENOMIC DNA]</scope>
    <source>
        <strain evidence="5 6">F158</strain>
    </source>
</reference>
<sequence length="331" mass="35290">MTSMIRQTLAATAALATAFTGMQASAETLRVTTFLPPMHTFVQAIEAWGEEIGERSGGELELEVFPAAQLGPPPRQFDIVSSGGADIGIFLHGLTPGRFPMTELAGLPLTHPSEGDESAISSRRLTELAPDYLADEHRGTRILWLAATPPLKVHTADVDPTDLGALDGLRIRYAGSTWQSIIEAMGASPVPVPPAQSADAMGKGVVDGATFPFEATKAFDLGPVTQYSLEPGLASATFAVVMSDAAYDRLSPENRQIIDETTGPDRAAWFGAMWDEGEEEGRQYMEDAGVTFVEIDEAGLDQLRSAFQGIVDAALEPTGETGRAFLDAYTE</sequence>
<proteinExistence type="predicted"/>
<dbReference type="Pfam" id="PF03480">
    <property type="entry name" value="DctP"/>
    <property type="match status" value="1"/>
</dbReference>
<evidence type="ECO:0000256" key="4">
    <source>
        <dbReference type="SAM" id="SignalP"/>
    </source>
</evidence>
<organism evidence="5 6">
    <name type="scientific">Tropicimonas omnivorans</name>
    <dbReference type="NCBI Taxonomy" id="3075590"/>
    <lineage>
        <taxon>Bacteria</taxon>
        <taxon>Pseudomonadati</taxon>
        <taxon>Pseudomonadota</taxon>
        <taxon>Alphaproteobacteria</taxon>
        <taxon>Rhodobacterales</taxon>
        <taxon>Roseobacteraceae</taxon>
        <taxon>Tropicimonas</taxon>
    </lineage>
</organism>
<evidence type="ECO:0000313" key="6">
    <source>
        <dbReference type="Proteomes" id="UP001265259"/>
    </source>
</evidence>
<keyword evidence="3" id="KW-0574">Periplasm</keyword>
<keyword evidence="2 4" id="KW-0732">Signal</keyword>
<name>A0ABU3DL36_9RHOB</name>
<comment type="subcellular location">
    <subcellularLocation>
        <location evidence="1">Periplasm</location>
    </subcellularLocation>
</comment>
<evidence type="ECO:0000256" key="3">
    <source>
        <dbReference type="ARBA" id="ARBA00022764"/>
    </source>
</evidence>
<dbReference type="Proteomes" id="UP001265259">
    <property type="component" value="Unassembled WGS sequence"/>
</dbReference>
<accession>A0ABU3DL36</accession>
<feature type="signal peptide" evidence="4">
    <location>
        <begin position="1"/>
        <end position="26"/>
    </location>
</feature>
<evidence type="ECO:0000256" key="2">
    <source>
        <dbReference type="ARBA" id="ARBA00022729"/>
    </source>
</evidence>